<keyword evidence="7" id="KW-1185">Reference proteome</keyword>
<sequence>MAGGPDWTGAAPAGFTAADLAHFTLFAEMPDAAANKFVGRIRMRHFSRGDTLVSFGAGGSDVFLLCDGPLLAKRFSASGQEFGYRRIPVHGYFGEIAALDGGPRSASVVALGEARVGVIAAADFRALVADHPAIAAALLADLASRVRELSDRLFAASTVSLPGRVAAEVTRMALAAGVVGDGGIVPDLPTHAELAAIVGGQRETVTRAFNRLVDAGIVARQGRSLVIRRFEALLAQTGD</sequence>
<dbReference type="SUPFAM" id="SSF51206">
    <property type="entry name" value="cAMP-binding domain-like"/>
    <property type="match status" value="1"/>
</dbReference>
<dbReference type="PANTHER" id="PTHR24567">
    <property type="entry name" value="CRP FAMILY TRANSCRIPTIONAL REGULATORY PROTEIN"/>
    <property type="match status" value="1"/>
</dbReference>
<dbReference type="Proteomes" id="UP000538147">
    <property type="component" value="Unassembled WGS sequence"/>
</dbReference>
<dbReference type="PROSITE" id="PS50042">
    <property type="entry name" value="CNMP_BINDING_3"/>
    <property type="match status" value="1"/>
</dbReference>
<feature type="domain" description="Cyclic nucleotide-binding" evidence="4">
    <location>
        <begin position="25"/>
        <end position="145"/>
    </location>
</feature>
<dbReference type="SMART" id="SM00100">
    <property type="entry name" value="cNMP"/>
    <property type="match status" value="1"/>
</dbReference>
<dbReference type="PROSITE" id="PS51063">
    <property type="entry name" value="HTH_CRP_2"/>
    <property type="match status" value="1"/>
</dbReference>
<dbReference type="Gene3D" id="2.60.120.10">
    <property type="entry name" value="Jelly Rolls"/>
    <property type="match status" value="1"/>
</dbReference>
<accession>A0A841L7S3</accession>
<protein>
    <submittedName>
        <fullName evidence="6">CRP-like cAMP-binding protein</fullName>
    </submittedName>
</protein>
<evidence type="ECO:0000256" key="2">
    <source>
        <dbReference type="ARBA" id="ARBA00023125"/>
    </source>
</evidence>
<dbReference type="GO" id="GO:0003677">
    <property type="term" value="F:DNA binding"/>
    <property type="evidence" value="ECO:0007669"/>
    <property type="project" value="UniProtKB-KW"/>
</dbReference>
<dbReference type="InterPro" id="IPR050397">
    <property type="entry name" value="Env_Response_Regulators"/>
</dbReference>
<evidence type="ECO:0000313" key="7">
    <source>
        <dbReference type="Proteomes" id="UP000538147"/>
    </source>
</evidence>
<dbReference type="PRINTS" id="PR00103">
    <property type="entry name" value="CAMPKINASE"/>
</dbReference>
<feature type="domain" description="HTH crp-type" evidence="5">
    <location>
        <begin position="159"/>
        <end position="231"/>
    </location>
</feature>
<dbReference type="EMBL" id="JACIIV010000017">
    <property type="protein sequence ID" value="MBB6228256.1"/>
    <property type="molecule type" value="Genomic_DNA"/>
</dbReference>
<gene>
    <name evidence="6" type="ORF">FHS79_002441</name>
</gene>
<evidence type="ECO:0000313" key="6">
    <source>
        <dbReference type="EMBL" id="MBB6228256.1"/>
    </source>
</evidence>
<comment type="caution">
    <text evidence="6">The sequence shown here is derived from an EMBL/GenBank/DDBJ whole genome shotgun (WGS) entry which is preliminary data.</text>
</comment>
<reference evidence="6 7" key="1">
    <citation type="submission" date="2020-08" db="EMBL/GenBank/DDBJ databases">
        <title>Genomic Encyclopedia of Type Strains, Phase IV (KMG-IV): sequencing the most valuable type-strain genomes for metagenomic binning, comparative biology and taxonomic classification.</title>
        <authorList>
            <person name="Goeker M."/>
        </authorList>
    </citation>
    <scope>NUCLEOTIDE SEQUENCE [LARGE SCALE GENOMIC DNA]</scope>
    <source>
        <strain evidence="6 7">DSM 102189</strain>
    </source>
</reference>
<dbReference type="Pfam" id="PF00027">
    <property type="entry name" value="cNMP_binding"/>
    <property type="match status" value="1"/>
</dbReference>
<keyword evidence="2" id="KW-0238">DNA-binding</keyword>
<evidence type="ECO:0000256" key="3">
    <source>
        <dbReference type="ARBA" id="ARBA00023163"/>
    </source>
</evidence>
<dbReference type="InterPro" id="IPR018490">
    <property type="entry name" value="cNMP-bd_dom_sf"/>
</dbReference>
<dbReference type="InterPro" id="IPR000595">
    <property type="entry name" value="cNMP-bd_dom"/>
</dbReference>
<dbReference type="SUPFAM" id="SSF46785">
    <property type="entry name" value="Winged helix' DNA-binding domain"/>
    <property type="match status" value="1"/>
</dbReference>
<organism evidence="6 7">
    <name type="scientific">Polymorphobacter multimanifer</name>
    <dbReference type="NCBI Taxonomy" id="1070431"/>
    <lineage>
        <taxon>Bacteria</taxon>
        <taxon>Pseudomonadati</taxon>
        <taxon>Pseudomonadota</taxon>
        <taxon>Alphaproteobacteria</taxon>
        <taxon>Sphingomonadales</taxon>
        <taxon>Sphingosinicellaceae</taxon>
        <taxon>Polymorphobacter</taxon>
    </lineage>
</organism>
<dbReference type="RefSeq" id="WP_184200278.1">
    <property type="nucleotide sequence ID" value="NZ_JACIIV010000017.1"/>
</dbReference>
<dbReference type="CDD" id="cd00038">
    <property type="entry name" value="CAP_ED"/>
    <property type="match status" value="1"/>
</dbReference>
<keyword evidence="3" id="KW-0804">Transcription</keyword>
<dbReference type="AlphaFoldDB" id="A0A841L7S3"/>
<evidence type="ECO:0000259" key="5">
    <source>
        <dbReference type="PROSITE" id="PS51063"/>
    </source>
</evidence>
<dbReference type="SMART" id="SM00419">
    <property type="entry name" value="HTH_CRP"/>
    <property type="match status" value="1"/>
</dbReference>
<name>A0A841L7S3_9SPHN</name>
<dbReference type="PANTHER" id="PTHR24567:SF68">
    <property type="entry name" value="DNA-BINDING TRANSCRIPTIONAL DUAL REGULATOR CRP"/>
    <property type="match status" value="1"/>
</dbReference>
<dbReference type="GO" id="GO:0003700">
    <property type="term" value="F:DNA-binding transcription factor activity"/>
    <property type="evidence" value="ECO:0007669"/>
    <property type="project" value="TreeGrafter"/>
</dbReference>
<evidence type="ECO:0000259" key="4">
    <source>
        <dbReference type="PROSITE" id="PS50042"/>
    </source>
</evidence>
<dbReference type="InterPro" id="IPR036388">
    <property type="entry name" value="WH-like_DNA-bd_sf"/>
</dbReference>
<dbReference type="GO" id="GO:0005829">
    <property type="term" value="C:cytosol"/>
    <property type="evidence" value="ECO:0007669"/>
    <property type="project" value="TreeGrafter"/>
</dbReference>
<dbReference type="Gene3D" id="1.10.10.10">
    <property type="entry name" value="Winged helix-like DNA-binding domain superfamily/Winged helix DNA-binding domain"/>
    <property type="match status" value="1"/>
</dbReference>
<dbReference type="Pfam" id="PF13545">
    <property type="entry name" value="HTH_Crp_2"/>
    <property type="match status" value="1"/>
</dbReference>
<evidence type="ECO:0000256" key="1">
    <source>
        <dbReference type="ARBA" id="ARBA00023015"/>
    </source>
</evidence>
<dbReference type="InterPro" id="IPR014710">
    <property type="entry name" value="RmlC-like_jellyroll"/>
</dbReference>
<dbReference type="InterPro" id="IPR036390">
    <property type="entry name" value="WH_DNA-bd_sf"/>
</dbReference>
<proteinExistence type="predicted"/>
<keyword evidence="1" id="KW-0805">Transcription regulation</keyword>
<dbReference type="InterPro" id="IPR012318">
    <property type="entry name" value="HTH_CRP"/>
</dbReference>